<gene>
    <name evidence="1" type="ORF">MAR_006500</name>
</gene>
<accession>A0ABY7D9K2</accession>
<proteinExistence type="predicted"/>
<evidence type="ECO:0000313" key="2">
    <source>
        <dbReference type="Proteomes" id="UP001164746"/>
    </source>
</evidence>
<organism evidence="1 2">
    <name type="scientific">Mya arenaria</name>
    <name type="common">Soft-shell clam</name>
    <dbReference type="NCBI Taxonomy" id="6604"/>
    <lineage>
        <taxon>Eukaryota</taxon>
        <taxon>Metazoa</taxon>
        <taxon>Spiralia</taxon>
        <taxon>Lophotrochozoa</taxon>
        <taxon>Mollusca</taxon>
        <taxon>Bivalvia</taxon>
        <taxon>Autobranchia</taxon>
        <taxon>Heteroconchia</taxon>
        <taxon>Euheterodonta</taxon>
        <taxon>Imparidentia</taxon>
        <taxon>Neoheterodontei</taxon>
        <taxon>Myida</taxon>
        <taxon>Myoidea</taxon>
        <taxon>Myidae</taxon>
        <taxon>Mya</taxon>
    </lineage>
</organism>
<reference evidence="1" key="1">
    <citation type="submission" date="2022-11" db="EMBL/GenBank/DDBJ databases">
        <title>Centuries of genome instability and evolution in soft-shell clam transmissible cancer (bioRxiv).</title>
        <authorList>
            <person name="Hart S.F.M."/>
            <person name="Yonemitsu M.A."/>
            <person name="Giersch R.M."/>
            <person name="Beal B.F."/>
            <person name="Arriagada G."/>
            <person name="Davis B.W."/>
            <person name="Ostrander E.A."/>
            <person name="Goff S.P."/>
            <person name="Metzger M.J."/>
        </authorList>
    </citation>
    <scope>NUCLEOTIDE SEQUENCE</scope>
    <source>
        <strain evidence="1">MELC-2E11</strain>
        <tissue evidence="1">Siphon/mantle</tissue>
    </source>
</reference>
<keyword evidence="2" id="KW-1185">Reference proteome</keyword>
<name>A0ABY7D9K2_MYAAR</name>
<dbReference type="EMBL" id="CP111012">
    <property type="protein sequence ID" value="WAQ94029.1"/>
    <property type="molecule type" value="Genomic_DNA"/>
</dbReference>
<protein>
    <submittedName>
        <fullName evidence="1">Uncharacterized protein</fullName>
    </submittedName>
</protein>
<evidence type="ECO:0000313" key="1">
    <source>
        <dbReference type="EMBL" id="WAQ94029.1"/>
    </source>
</evidence>
<sequence length="299" mass="33928">MAAYQRRRKITNTMKAECFQRIGSRASTALGCLIGFRLHGSICLCDYASIEHAGTWKRPTRIQIKELRYLAIIKANILRRLGIMDPPMRPIVPPLTTKPPPMSKVMAFRSRDITRILSEVPATAADTHTIQFELSDISSDHRTVIDIVNLLVRLKYKKKRKQKSLDFQSVKSSNKNNIDLTKKSKKDRRRKQSLEIKLTVSNVKHDGKQGTVLTSVKSRLKKTKTLQLTLQPSILVDALNSDSRTLQLHIVCGGCGRRAALILLHKHKKRKRAKGNNTARSLHKRRPVLLIQTHKSVPS</sequence>
<dbReference type="Proteomes" id="UP001164746">
    <property type="component" value="Chromosome 1"/>
</dbReference>